<organism evidence="8 9">
    <name type="scientific">Niallia nealsonii</name>
    <dbReference type="NCBI Taxonomy" id="115979"/>
    <lineage>
        <taxon>Bacteria</taxon>
        <taxon>Bacillati</taxon>
        <taxon>Bacillota</taxon>
        <taxon>Bacilli</taxon>
        <taxon>Bacillales</taxon>
        <taxon>Bacillaceae</taxon>
        <taxon>Niallia</taxon>
    </lineage>
</organism>
<comment type="caution">
    <text evidence="8">The sequence shown here is derived from an EMBL/GenBank/DDBJ whole genome shotgun (WGS) entry which is preliminary data.</text>
</comment>
<evidence type="ECO:0000256" key="2">
    <source>
        <dbReference type="ARBA" id="ARBA00023015"/>
    </source>
</evidence>
<feature type="domain" description="RNA polymerase sigma factor 70 region 4 type 2" evidence="7">
    <location>
        <begin position="105"/>
        <end position="154"/>
    </location>
</feature>
<dbReference type="InterPro" id="IPR039425">
    <property type="entry name" value="RNA_pol_sigma-70-like"/>
</dbReference>
<keyword evidence="5" id="KW-0804">Transcription</keyword>
<dbReference type="InterPro" id="IPR036388">
    <property type="entry name" value="WH-like_DNA-bd_sf"/>
</dbReference>
<dbReference type="PANTHER" id="PTHR43133:SF8">
    <property type="entry name" value="RNA POLYMERASE SIGMA FACTOR HI_1459-RELATED"/>
    <property type="match status" value="1"/>
</dbReference>
<keyword evidence="2" id="KW-0805">Transcription regulation</keyword>
<evidence type="ECO:0000256" key="5">
    <source>
        <dbReference type="ARBA" id="ARBA00023163"/>
    </source>
</evidence>
<dbReference type="InterPro" id="IPR013324">
    <property type="entry name" value="RNA_pol_sigma_r3/r4-like"/>
</dbReference>
<dbReference type="InterPro" id="IPR014284">
    <property type="entry name" value="RNA_pol_sigma-70_dom"/>
</dbReference>
<dbReference type="RefSeq" id="WP_101177571.1">
    <property type="nucleotide sequence ID" value="NZ_PISE01000026.1"/>
</dbReference>
<dbReference type="AlphaFoldDB" id="A0A2N0Z1B6"/>
<dbReference type="SUPFAM" id="SSF88946">
    <property type="entry name" value="Sigma2 domain of RNA polymerase sigma factors"/>
    <property type="match status" value="1"/>
</dbReference>
<evidence type="ECO:0000256" key="1">
    <source>
        <dbReference type="ARBA" id="ARBA00010641"/>
    </source>
</evidence>
<dbReference type="Pfam" id="PF08281">
    <property type="entry name" value="Sigma70_r4_2"/>
    <property type="match status" value="1"/>
</dbReference>
<evidence type="ECO:0000259" key="7">
    <source>
        <dbReference type="Pfam" id="PF08281"/>
    </source>
</evidence>
<evidence type="ECO:0000256" key="3">
    <source>
        <dbReference type="ARBA" id="ARBA00023082"/>
    </source>
</evidence>
<dbReference type="CDD" id="cd06171">
    <property type="entry name" value="Sigma70_r4"/>
    <property type="match status" value="1"/>
</dbReference>
<name>A0A2N0Z1B6_9BACI</name>
<evidence type="ECO:0000256" key="4">
    <source>
        <dbReference type="ARBA" id="ARBA00023125"/>
    </source>
</evidence>
<dbReference type="EMBL" id="PISE01000026">
    <property type="protein sequence ID" value="PKG23298.1"/>
    <property type="molecule type" value="Genomic_DNA"/>
</dbReference>
<protein>
    <submittedName>
        <fullName evidence="8">RNA polymerase sigma factor</fullName>
    </submittedName>
</protein>
<dbReference type="GO" id="GO:0003677">
    <property type="term" value="F:DNA binding"/>
    <property type="evidence" value="ECO:0007669"/>
    <property type="project" value="UniProtKB-KW"/>
</dbReference>
<evidence type="ECO:0000313" key="8">
    <source>
        <dbReference type="EMBL" id="PKG23298.1"/>
    </source>
</evidence>
<keyword evidence="4" id="KW-0238">DNA-binding</keyword>
<dbReference type="GO" id="GO:0006352">
    <property type="term" value="P:DNA-templated transcription initiation"/>
    <property type="evidence" value="ECO:0007669"/>
    <property type="project" value="InterPro"/>
</dbReference>
<proteinExistence type="inferred from homology"/>
<sequence length="170" mass="20503">MKKKLSNDVLKKVMNELYYYLMRQGADSETAKDIVQDSVYKMMIHIDAVDPDKYRAWLFKVATNLYYDYCRRKNKAPSLMLDETLASNTELIEDIIITKENQQHIRKMLDLMPTAYKQLLLLKYELEWSYQQIADYLEMKPNNVKTYLARARKKFREIYQEEYNGKNKRK</sequence>
<gene>
    <name evidence="8" type="ORF">CWS01_12675</name>
</gene>
<reference evidence="8 9" key="1">
    <citation type="journal article" date="2003" name="Int. J. Syst. Evol. Microbiol.">
        <title>Bacillus nealsonii sp. nov., isolated from a spacecraft-assembly facility, whose spores are gamma-radiation resistant.</title>
        <authorList>
            <person name="Venkateswaran K."/>
            <person name="Kempf M."/>
            <person name="Chen F."/>
            <person name="Satomi M."/>
            <person name="Nicholson W."/>
            <person name="Kern R."/>
        </authorList>
    </citation>
    <scope>NUCLEOTIDE SEQUENCE [LARGE SCALE GENOMIC DNA]</scope>
    <source>
        <strain evidence="8 9">FO-92</strain>
    </source>
</reference>
<comment type="similarity">
    <text evidence="1">Belongs to the sigma-70 factor family. ECF subfamily.</text>
</comment>
<dbReference type="Gene3D" id="1.10.10.10">
    <property type="entry name" value="Winged helix-like DNA-binding domain superfamily/Winged helix DNA-binding domain"/>
    <property type="match status" value="1"/>
</dbReference>
<feature type="domain" description="RNA polymerase sigma-70 region 2" evidence="6">
    <location>
        <begin position="12"/>
        <end position="75"/>
    </location>
</feature>
<dbReference type="Gene3D" id="1.10.1740.10">
    <property type="match status" value="1"/>
</dbReference>
<dbReference type="SUPFAM" id="SSF88659">
    <property type="entry name" value="Sigma3 and sigma4 domains of RNA polymerase sigma factors"/>
    <property type="match status" value="1"/>
</dbReference>
<dbReference type="OrthoDB" id="9784984at2"/>
<dbReference type="Proteomes" id="UP000233375">
    <property type="component" value="Unassembled WGS sequence"/>
</dbReference>
<dbReference type="Pfam" id="PF04542">
    <property type="entry name" value="Sigma70_r2"/>
    <property type="match status" value="1"/>
</dbReference>
<evidence type="ECO:0000259" key="6">
    <source>
        <dbReference type="Pfam" id="PF04542"/>
    </source>
</evidence>
<keyword evidence="3" id="KW-0731">Sigma factor</keyword>
<dbReference type="InterPro" id="IPR013249">
    <property type="entry name" value="RNA_pol_sigma70_r4_t2"/>
</dbReference>
<dbReference type="GO" id="GO:0016987">
    <property type="term" value="F:sigma factor activity"/>
    <property type="evidence" value="ECO:0007669"/>
    <property type="project" value="UniProtKB-KW"/>
</dbReference>
<dbReference type="NCBIfam" id="TIGR02937">
    <property type="entry name" value="sigma70-ECF"/>
    <property type="match status" value="1"/>
</dbReference>
<dbReference type="InterPro" id="IPR007627">
    <property type="entry name" value="RNA_pol_sigma70_r2"/>
</dbReference>
<dbReference type="PANTHER" id="PTHR43133">
    <property type="entry name" value="RNA POLYMERASE ECF-TYPE SIGMA FACTO"/>
    <property type="match status" value="1"/>
</dbReference>
<dbReference type="InterPro" id="IPR013325">
    <property type="entry name" value="RNA_pol_sigma_r2"/>
</dbReference>
<evidence type="ECO:0000313" key="9">
    <source>
        <dbReference type="Proteomes" id="UP000233375"/>
    </source>
</evidence>
<accession>A0A2N0Z1B6</accession>
<keyword evidence="9" id="KW-1185">Reference proteome</keyword>